<evidence type="ECO:0000259" key="2">
    <source>
        <dbReference type="Pfam" id="PF07179"/>
    </source>
</evidence>
<protein>
    <recommendedName>
        <fullName evidence="2">SseB protein N-terminal domain-containing protein</fullName>
    </recommendedName>
</protein>
<evidence type="ECO:0000256" key="1">
    <source>
        <dbReference type="SAM" id="MobiDB-lite"/>
    </source>
</evidence>
<feature type="region of interest" description="Disordered" evidence="1">
    <location>
        <begin position="23"/>
        <end position="66"/>
    </location>
</feature>
<dbReference type="Proteomes" id="UP000642509">
    <property type="component" value="Unassembled WGS sequence"/>
</dbReference>
<organism evidence="3 4">
    <name type="scientific">Citricoccus zhacaiensis</name>
    <dbReference type="NCBI Taxonomy" id="489142"/>
    <lineage>
        <taxon>Bacteria</taxon>
        <taxon>Bacillati</taxon>
        <taxon>Actinomycetota</taxon>
        <taxon>Actinomycetes</taxon>
        <taxon>Micrococcales</taxon>
        <taxon>Micrococcaceae</taxon>
        <taxon>Citricoccus</taxon>
    </lineage>
</organism>
<accession>A0ABQ2LMS3</accession>
<keyword evidence="4" id="KW-1185">Reference proteome</keyword>
<feature type="region of interest" description="Disordered" evidence="1">
    <location>
        <begin position="113"/>
        <end position="132"/>
    </location>
</feature>
<dbReference type="Pfam" id="PF07179">
    <property type="entry name" value="SseB"/>
    <property type="match status" value="1"/>
</dbReference>
<feature type="compositionally biased region" description="Basic and acidic residues" evidence="1">
    <location>
        <begin position="23"/>
        <end position="32"/>
    </location>
</feature>
<dbReference type="RefSeq" id="WP_188803461.1">
    <property type="nucleotide sequence ID" value="NZ_BAAAOU010000003.1"/>
</dbReference>
<dbReference type="EMBL" id="BMLQ01000001">
    <property type="protein sequence ID" value="GGO40428.1"/>
    <property type="molecule type" value="Genomic_DNA"/>
</dbReference>
<proteinExistence type="predicted"/>
<evidence type="ECO:0000313" key="4">
    <source>
        <dbReference type="Proteomes" id="UP000642509"/>
    </source>
</evidence>
<sequence length="317" mass="32811">MTGTDSGRHLPGHIQAAIQRNLERQHRDDAGRPADSAGLAWEGRDLSGEGIGGSANPLHAFDTDDGTADPAWGPVLDRLAGGEAGEPAVVDVLSRMRVFAAVLPTVVEMAGETAHGHDGHADGHEHGGKHGDKESDIALVTLKAPDGRTALPVFTNVPALTAWHPQARPVATWMPRACLSAVDEGAELVVVDPAAERTFVVRRPAVWALAQQQDWTPSYADEALAGELASVVDLVPGLERIGLAPGSGVASRTASGAVLPGGGSGPELRLVAYPEPALSAAQDEAGLRLMAATLQQVLGEVPSLADKADSVEITVSR</sequence>
<feature type="domain" description="SseB protein N-terminal" evidence="2">
    <location>
        <begin position="76"/>
        <end position="208"/>
    </location>
</feature>
<gene>
    <name evidence="3" type="ORF">GCM10010977_02710</name>
</gene>
<evidence type="ECO:0000313" key="3">
    <source>
        <dbReference type="EMBL" id="GGO40428.1"/>
    </source>
</evidence>
<reference evidence="4" key="1">
    <citation type="journal article" date="2019" name="Int. J. Syst. Evol. Microbiol.">
        <title>The Global Catalogue of Microorganisms (GCM) 10K type strain sequencing project: providing services to taxonomists for standard genome sequencing and annotation.</title>
        <authorList>
            <consortium name="The Broad Institute Genomics Platform"/>
            <consortium name="The Broad Institute Genome Sequencing Center for Infectious Disease"/>
            <person name="Wu L."/>
            <person name="Ma J."/>
        </authorList>
    </citation>
    <scope>NUCLEOTIDE SEQUENCE [LARGE SCALE GENOMIC DNA]</scope>
    <source>
        <strain evidence="4">CGMCC 1.7064</strain>
    </source>
</reference>
<feature type="compositionally biased region" description="Basic and acidic residues" evidence="1">
    <location>
        <begin position="114"/>
        <end position="132"/>
    </location>
</feature>
<comment type="caution">
    <text evidence="3">The sequence shown here is derived from an EMBL/GenBank/DDBJ whole genome shotgun (WGS) entry which is preliminary data.</text>
</comment>
<dbReference type="InterPro" id="IPR009839">
    <property type="entry name" value="SseB_N"/>
</dbReference>
<name>A0ABQ2LMS3_9MICC</name>